<dbReference type="Pfam" id="PF00106">
    <property type="entry name" value="adh_short"/>
    <property type="match status" value="1"/>
</dbReference>
<evidence type="ECO:0000313" key="4">
    <source>
        <dbReference type="Proteomes" id="UP000030377"/>
    </source>
</evidence>
<name>A0A0A3Y3L0_BRAJP</name>
<proteinExistence type="inferred from homology"/>
<evidence type="ECO:0000256" key="2">
    <source>
        <dbReference type="RuleBase" id="RU000363"/>
    </source>
</evidence>
<dbReference type="STRING" id="375.BKD09_RS12135"/>
<comment type="caution">
    <text evidence="3">The sequence shown here is derived from an EMBL/GenBank/DDBJ whole genome shotgun (WGS) entry which is preliminary data.</text>
</comment>
<dbReference type="PANTHER" id="PTHR42879:SF6">
    <property type="entry name" value="NADPH-DEPENDENT REDUCTASE BACG"/>
    <property type="match status" value="1"/>
</dbReference>
<dbReference type="InterPro" id="IPR050259">
    <property type="entry name" value="SDR"/>
</dbReference>
<dbReference type="SUPFAM" id="SSF51735">
    <property type="entry name" value="NAD(P)-binding Rossmann-fold domains"/>
    <property type="match status" value="1"/>
</dbReference>
<evidence type="ECO:0000256" key="1">
    <source>
        <dbReference type="ARBA" id="ARBA00006484"/>
    </source>
</evidence>
<dbReference type="Gene3D" id="3.40.50.720">
    <property type="entry name" value="NAD(P)-binding Rossmann-like Domain"/>
    <property type="match status" value="1"/>
</dbReference>
<dbReference type="PANTHER" id="PTHR42879">
    <property type="entry name" value="3-OXOACYL-(ACYL-CARRIER-PROTEIN) REDUCTASE"/>
    <property type="match status" value="1"/>
</dbReference>
<accession>A0A0A3Y3L0</accession>
<dbReference type="InterPro" id="IPR036291">
    <property type="entry name" value="NAD(P)-bd_dom_sf"/>
</dbReference>
<dbReference type="AlphaFoldDB" id="A0A0A3Y3L0"/>
<sequence length="262" mass="27374">MDLNLGGKVAVVTGGSIGIGRAIAAELAREQAHVVIVARDAERLAASAQEMSRDTGRRVIACAGDMTKPDDIARAMDTAREAFGRIDILVNNAGASPMGRIAETPDATWAKSIELKLLGYMRCARNVLPEMRDRRWGRVINIIGRSGHQPRAAYMAGGAVNAALLNFTLALAEECAPDNVLVTGVNPGPVQTDRWDSLISQGAAISGQDQGATNAAAIASVPLGRVGQPHEVSGIVAFLCSDRASFITGTCINVDGGGTRCI</sequence>
<organism evidence="3 4">
    <name type="scientific">Bradyrhizobium japonicum</name>
    <dbReference type="NCBI Taxonomy" id="375"/>
    <lineage>
        <taxon>Bacteria</taxon>
        <taxon>Pseudomonadati</taxon>
        <taxon>Pseudomonadota</taxon>
        <taxon>Alphaproteobacteria</taxon>
        <taxon>Hyphomicrobiales</taxon>
        <taxon>Nitrobacteraceae</taxon>
        <taxon>Bradyrhizobium</taxon>
    </lineage>
</organism>
<dbReference type="InterPro" id="IPR002347">
    <property type="entry name" value="SDR_fam"/>
</dbReference>
<dbReference type="CDD" id="cd05344">
    <property type="entry name" value="BKR_like_SDR_like"/>
    <property type="match status" value="1"/>
</dbReference>
<evidence type="ECO:0000313" key="3">
    <source>
        <dbReference type="EMBL" id="KGT81312.1"/>
    </source>
</evidence>
<dbReference type="Proteomes" id="UP000030377">
    <property type="component" value="Unassembled WGS sequence"/>
</dbReference>
<comment type="similarity">
    <text evidence="1 2">Belongs to the short-chain dehydrogenases/reductases (SDR) family.</text>
</comment>
<reference evidence="3 4" key="1">
    <citation type="submission" date="2014-09" db="EMBL/GenBank/DDBJ databases">
        <title>Draft genome of Bradyrhizobium japonicum Is-34.</title>
        <authorList>
            <person name="Tsurumaru H."/>
            <person name="Yamakawa T."/>
            <person name="Hashimoto S."/>
            <person name="Okizaki K."/>
            <person name="Kanesaki Y."/>
            <person name="Yoshikawa H."/>
            <person name="Yajima S."/>
        </authorList>
    </citation>
    <scope>NUCLEOTIDE SEQUENCE [LARGE SCALE GENOMIC DNA]</scope>
    <source>
        <strain evidence="3 4">Is-34</strain>
    </source>
</reference>
<dbReference type="PRINTS" id="PR00081">
    <property type="entry name" value="GDHRDH"/>
</dbReference>
<dbReference type="RefSeq" id="WP_028160695.1">
    <property type="nucleotide sequence ID" value="NZ_JANUDC010000001.1"/>
</dbReference>
<dbReference type="FunFam" id="3.40.50.720:FF:000084">
    <property type="entry name" value="Short-chain dehydrogenase reductase"/>
    <property type="match status" value="1"/>
</dbReference>
<dbReference type="PRINTS" id="PR00080">
    <property type="entry name" value="SDRFAMILY"/>
</dbReference>
<gene>
    <name evidence="3" type="ORF">MA20_00740</name>
</gene>
<dbReference type="EMBL" id="JRPN01000001">
    <property type="protein sequence ID" value="KGT81312.1"/>
    <property type="molecule type" value="Genomic_DNA"/>
</dbReference>
<protein>
    <submittedName>
        <fullName evidence="3">Short-chain dehydrogenase</fullName>
    </submittedName>
</protein>